<gene>
    <name evidence="2" type="primary">pulG_3</name>
    <name evidence="2" type="ORF">KOR34_20850</name>
</gene>
<evidence type="ECO:0000313" key="2">
    <source>
        <dbReference type="EMBL" id="TWT37138.1"/>
    </source>
</evidence>
<protein>
    <submittedName>
        <fullName evidence="2">Type II secretion system protein G</fullName>
    </submittedName>
</protein>
<dbReference type="RefSeq" id="WP_197531306.1">
    <property type="nucleotide sequence ID" value="NZ_SIHJ01000001.1"/>
</dbReference>
<dbReference type="Proteomes" id="UP000316714">
    <property type="component" value="Unassembled WGS sequence"/>
</dbReference>
<dbReference type="AlphaFoldDB" id="A0A5C5VES7"/>
<comment type="caution">
    <text evidence="2">The sequence shown here is derived from an EMBL/GenBank/DDBJ whole genome shotgun (WGS) entry which is preliminary data.</text>
</comment>
<feature type="domain" description="DUF1559" evidence="1">
    <location>
        <begin position="35"/>
        <end position="297"/>
    </location>
</feature>
<dbReference type="InterPro" id="IPR027558">
    <property type="entry name" value="Pre_pil_HX9DG_C"/>
</dbReference>
<dbReference type="InterPro" id="IPR011453">
    <property type="entry name" value="DUF1559"/>
</dbReference>
<evidence type="ECO:0000313" key="3">
    <source>
        <dbReference type="Proteomes" id="UP000316714"/>
    </source>
</evidence>
<organism evidence="2 3">
    <name type="scientific">Posidoniimonas corsicana</name>
    <dbReference type="NCBI Taxonomy" id="1938618"/>
    <lineage>
        <taxon>Bacteria</taxon>
        <taxon>Pseudomonadati</taxon>
        <taxon>Planctomycetota</taxon>
        <taxon>Planctomycetia</taxon>
        <taxon>Pirellulales</taxon>
        <taxon>Lacipirellulaceae</taxon>
        <taxon>Posidoniimonas</taxon>
    </lineage>
</organism>
<dbReference type="Gene3D" id="3.30.700.10">
    <property type="entry name" value="Glycoprotein, Type 4 Pilin"/>
    <property type="match status" value="1"/>
</dbReference>
<evidence type="ECO:0000259" key="1">
    <source>
        <dbReference type="Pfam" id="PF07596"/>
    </source>
</evidence>
<reference evidence="2 3" key="1">
    <citation type="submission" date="2019-02" db="EMBL/GenBank/DDBJ databases">
        <title>Deep-cultivation of Planctomycetes and their phenomic and genomic characterization uncovers novel biology.</title>
        <authorList>
            <person name="Wiegand S."/>
            <person name="Jogler M."/>
            <person name="Boedeker C."/>
            <person name="Pinto D."/>
            <person name="Vollmers J."/>
            <person name="Rivas-Marin E."/>
            <person name="Kohn T."/>
            <person name="Peeters S.H."/>
            <person name="Heuer A."/>
            <person name="Rast P."/>
            <person name="Oberbeckmann S."/>
            <person name="Bunk B."/>
            <person name="Jeske O."/>
            <person name="Meyerdierks A."/>
            <person name="Storesund J.E."/>
            <person name="Kallscheuer N."/>
            <person name="Luecker S."/>
            <person name="Lage O.M."/>
            <person name="Pohl T."/>
            <person name="Merkel B.J."/>
            <person name="Hornburger P."/>
            <person name="Mueller R.-W."/>
            <person name="Bruemmer F."/>
            <person name="Labrenz M."/>
            <person name="Spormann A.M."/>
            <person name="Op Den Camp H."/>
            <person name="Overmann J."/>
            <person name="Amann R."/>
            <person name="Jetten M.S.M."/>
            <person name="Mascher T."/>
            <person name="Medema M.H."/>
            <person name="Devos D.P."/>
            <person name="Kaster A.-K."/>
            <person name="Ovreas L."/>
            <person name="Rohde M."/>
            <person name="Galperin M.Y."/>
            <person name="Jogler C."/>
        </authorList>
    </citation>
    <scope>NUCLEOTIDE SEQUENCE [LARGE SCALE GENOMIC DNA]</scope>
    <source>
        <strain evidence="2 3">KOR34</strain>
    </source>
</reference>
<dbReference type="Pfam" id="PF07963">
    <property type="entry name" value="N_methyl"/>
    <property type="match status" value="1"/>
</dbReference>
<keyword evidence="3" id="KW-1185">Reference proteome</keyword>
<dbReference type="NCBIfam" id="TIGR02532">
    <property type="entry name" value="IV_pilin_GFxxxE"/>
    <property type="match status" value="1"/>
</dbReference>
<dbReference type="Pfam" id="PF07596">
    <property type="entry name" value="SBP_bac_10"/>
    <property type="match status" value="1"/>
</dbReference>
<dbReference type="PANTHER" id="PTHR30093">
    <property type="entry name" value="GENERAL SECRETION PATHWAY PROTEIN G"/>
    <property type="match status" value="1"/>
</dbReference>
<dbReference type="InterPro" id="IPR012902">
    <property type="entry name" value="N_methyl_site"/>
</dbReference>
<dbReference type="InterPro" id="IPR045584">
    <property type="entry name" value="Pilin-like"/>
</dbReference>
<dbReference type="PANTHER" id="PTHR30093:SF2">
    <property type="entry name" value="TYPE II SECRETION SYSTEM PROTEIN H"/>
    <property type="match status" value="1"/>
</dbReference>
<proteinExistence type="predicted"/>
<dbReference type="SUPFAM" id="SSF54523">
    <property type="entry name" value="Pili subunits"/>
    <property type="match status" value="1"/>
</dbReference>
<dbReference type="NCBIfam" id="TIGR04294">
    <property type="entry name" value="pre_pil_HX9DG"/>
    <property type="match status" value="1"/>
</dbReference>
<sequence length="316" mass="33998">MPTNQPRQAGFTLVELLVVIAIVGVLAALLLPAVQAAREASRRSSCSNNLRQLGLAIANYESRNRRFPAGRCGCAKNPLAPWPGNVCQRVNESDRLNGASGLVFLLPDLEEQSHFDALAPANGGLWNDNLNDLTWYNTAGEGKLEALRQTPDLMRCPTSQSEALCEVYPPTLVATGDYAFSQGTLGPDAELAQAIYNNDGVFMYARTRRIAEVTDGLSHTFFLGEVTHAETWVSTNVWTYGRHGADTLRSTRNPLNETPGAGVVRERRNAAFGSWHSSGANFAFGDGHVAFVTDGLDAVVYNAAAAIADGTPLGDF</sequence>
<dbReference type="EMBL" id="SIHJ01000001">
    <property type="protein sequence ID" value="TWT37138.1"/>
    <property type="molecule type" value="Genomic_DNA"/>
</dbReference>
<dbReference type="PROSITE" id="PS00409">
    <property type="entry name" value="PROKAR_NTER_METHYL"/>
    <property type="match status" value="1"/>
</dbReference>
<accession>A0A5C5VES7</accession>
<name>A0A5C5VES7_9BACT</name>